<evidence type="ECO:0000256" key="1">
    <source>
        <dbReference type="ARBA" id="ARBA00004651"/>
    </source>
</evidence>
<name>A0A4R3I716_9GAMM</name>
<sequence length="426" mass="46544">MRDLVSKVILNIGAKGVSVCMVLAMHVMFALWLNSGDYGQFVLLQVIAMGLAIYGQSGMQNALIKLISERTDMVGAFQIWSACIRIIIPRLLFAIILFCAIALLLLYMGKVQSVAAICFFIVYLIAQTFMFLLLGWYCSVDKAYVSSLLEQGSFSGVAVALCFLWGAAGNDLNLLTVAGIYSLSTLAVMSFSMFFAVKEVIVHRAEELKVAKADVLRLANKFLIMQLAFYLTSWAAIPIVGLFLQPESVAEINVAQRVAQVIVFFLMSFNGVVGPRFAKLYAQNKLSDFQYLAKFSANLLAVVTVPLIIVLIVYGPLLLGFFGPQYVSAYPLLLIIMAGQIVNVMTGSVGYILNMTNNEKVMHNIVLVGCVLNLLFTVFGVLFFGVKGAAVGLSLGVVINNSLAAYFVYKRLGFVTVPGLQWIVKA</sequence>
<dbReference type="InterPro" id="IPR050833">
    <property type="entry name" value="Poly_Biosynth_Transport"/>
</dbReference>
<reference evidence="7 8" key="1">
    <citation type="submission" date="2019-03" db="EMBL/GenBank/DDBJ databases">
        <title>Genomic Encyclopedia of Archaeal and Bacterial Type Strains, Phase II (KMG-II): from individual species to whole genera.</title>
        <authorList>
            <person name="Goeker M."/>
        </authorList>
    </citation>
    <scope>NUCLEOTIDE SEQUENCE [LARGE SCALE GENOMIC DNA]</scope>
    <source>
        <strain evidence="7 8">DSM 15388</strain>
    </source>
</reference>
<dbReference type="Pfam" id="PF01943">
    <property type="entry name" value="Polysacc_synt"/>
    <property type="match status" value="1"/>
</dbReference>
<dbReference type="PANTHER" id="PTHR30250">
    <property type="entry name" value="PST FAMILY PREDICTED COLANIC ACID TRANSPORTER"/>
    <property type="match status" value="1"/>
</dbReference>
<evidence type="ECO:0000313" key="7">
    <source>
        <dbReference type="EMBL" id="TCS41926.1"/>
    </source>
</evidence>
<evidence type="ECO:0000256" key="2">
    <source>
        <dbReference type="ARBA" id="ARBA00022475"/>
    </source>
</evidence>
<feature type="transmembrane region" description="Helical" evidence="6">
    <location>
        <begin position="87"/>
        <end position="108"/>
    </location>
</feature>
<gene>
    <name evidence="7" type="ORF">BCF53_10430</name>
</gene>
<accession>A0A4R3I716</accession>
<comment type="caution">
    <text evidence="7">The sequence shown here is derived from an EMBL/GenBank/DDBJ whole genome shotgun (WGS) entry which is preliminary data.</text>
</comment>
<feature type="transmembrane region" description="Helical" evidence="6">
    <location>
        <begin position="38"/>
        <end position="55"/>
    </location>
</feature>
<evidence type="ECO:0000256" key="6">
    <source>
        <dbReference type="SAM" id="Phobius"/>
    </source>
</evidence>
<evidence type="ECO:0000256" key="4">
    <source>
        <dbReference type="ARBA" id="ARBA00022989"/>
    </source>
</evidence>
<dbReference type="Proteomes" id="UP000295793">
    <property type="component" value="Unassembled WGS sequence"/>
</dbReference>
<feature type="transmembrane region" description="Helical" evidence="6">
    <location>
        <begin position="180"/>
        <end position="201"/>
    </location>
</feature>
<evidence type="ECO:0000313" key="8">
    <source>
        <dbReference type="Proteomes" id="UP000295793"/>
    </source>
</evidence>
<keyword evidence="3 6" id="KW-0812">Transmembrane</keyword>
<feature type="transmembrane region" description="Helical" evidence="6">
    <location>
        <begin position="299"/>
        <end position="323"/>
    </location>
</feature>
<dbReference type="GO" id="GO:0005886">
    <property type="term" value="C:plasma membrane"/>
    <property type="evidence" value="ECO:0007669"/>
    <property type="project" value="UniProtKB-SubCell"/>
</dbReference>
<dbReference type="EMBL" id="SLZR01000004">
    <property type="protein sequence ID" value="TCS41926.1"/>
    <property type="molecule type" value="Genomic_DNA"/>
</dbReference>
<protein>
    <submittedName>
        <fullName evidence="7">O-antigen/teichoic acid export membrane protein</fullName>
    </submittedName>
</protein>
<feature type="transmembrane region" description="Helical" evidence="6">
    <location>
        <begin position="365"/>
        <end position="384"/>
    </location>
</feature>
<dbReference type="AlphaFoldDB" id="A0A4R3I716"/>
<feature type="transmembrane region" description="Helical" evidence="6">
    <location>
        <begin position="390"/>
        <end position="409"/>
    </location>
</feature>
<organism evidence="7 8">
    <name type="scientific">Reinekea marinisedimentorum</name>
    <dbReference type="NCBI Taxonomy" id="230495"/>
    <lineage>
        <taxon>Bacteria</taxon>
        <taxon>Pseudomonadati</taxon>
        <taxon>Pseudomonadota</taxon>
        <taxon>Gammaproteobacteria</taxon>
        <taxon>Oceanospirillales</taxon>
        <taxon>Saccharospirillaceae</taxon>
        <taxon>Reinekea</taxon>
    </lineage>
</organism>
<keyword evidence="4 6" id="KW-1133">Transmembrane helix</keyword>
<comment type="subcellular location">
    <subcellularLocation>
        <location evidence="1">Cell membrane</location>
        <topology evidence="1">Multi-pass membrane protein</topology>
    </subcellularLocation>
</comment>
<feature type="transmembrane region" description="Helical" evidence="6">
    <location>
        <begin position="329"/>
        <end position="353"/>
    </location>
</feature>
<dbReference type="PANTHER" id="PTHR30250:SF11">
    <property type="entry name" value="O-ANTIGEN TRANSPORTER-RELATED"/>
    <property type="match status" value="1"/>
</dbReference>
<feature type="transmembrane region" description="Helical" evidence="6">
    <location>
        <begin position="222"/>
        <end position="245"/>
    </location>
</feature>
<feature type="transmembrane region" description="Helical" evidence="6">
    <location>
        <begin position="114"/>
        <end position="136"/>
    </location>
</feature>
<keyword evidence="5 6" id="KW-0472">Membrane</keyword>
<evidence type="ECO:0000256" key="3">
    <source>
        <dbReference type="ARBA" id="ARBA00022692"/>
    </source>
</evidence>
<proteinExistence type="predicted"/>
<feature type="transmembrane region" description="Helical" evidence="6">
    <location>
        <begin position="12"/>
        <end position="32"/>
    </location>
</feature>
<dbReference type="InterPro" id="IPR002797">
    <property type="entry name" value="Polysacc_synth"/>
</dbReference>
<keyword evidence="2" id="KW-1003">Cell membrane</keyword>
<feature type="transmembrane region" description="Helical" evidence="6">
    <location>
        <begin position="257"/>
        <end position="278"/>
    </location>
</feature>
<evidence type="ECO:0000256" key="5">
    <source>
        <dbReference type="ARBA" id="ARBA00023136"/>
    </source>
</evidence>
<dbReference type="RefSeq" id="WP_165901825.1">
    <property type="nucleotide sequence ID" value="NZ_SLZR01000004.1"/>
</dbReference>
<feature type="transmembrane region" description="Helical" evidence="6">
    <location>
        <begin position="148"/>
        <end position="168"/>
    </location>
</feature>
<keyword evidence="8" id="KW-1185">Reference proteome</keyword>